<gene>
    <name evidence="2" type="ORF">BCM14_0817</name>
</gene>
<dbReference type="Pfam" id="PF08909">
    <property type="entry name" value="DUF1854"/>
    <property type="match status" value="1"/>
</dbReference>
<evidence type="ECO:0000259" key="1">
    <source>
        <dbReference type="Pfam" id="PF08909"/>
    </source>
</evidence>
<organism evidence="2 3">
    <name type="scientific">Jezberella montanilacus</name>
    <dbReference type="NCBI Taxonomy" id="323426"/>
    <lineage>
        <taxon>Bacteria</taxon>
        <taxon>Pseudomonadati</taxon>
        <taxon>Pseudomonadota</taxon>
        <taxon>Betaproteobacteria</taxon>
        <taxon>Burkholderiales</taxon>
        <taxon>Alcaligenaceae</taxon>
        <taxon>Jezberella</taxon>
    </lineage>
</organism>
<dbReference type="EMBL" id="PVTV01000011">
    <property type="protein sequence ID" value="PRY99373.1"/>
    <property type="molecule type" value="Genomic_DNA"/>
</dbReference>
<evidence type="ECO:0000313" key="3">
    <source>
        <dbReference type="Proteomes" id="UP000238308"/>
    </source>
</evidence>
<sequence length="154" mass="17593">MFEFKLSRNLAGKLVLTTADGMVHEGVVPVRAFPVAAPDFFVAIMSLEGKEIAWIDDLQKLPEDTRQYIQDEIASRELIPEILSIVSVSTFSTPSDWEVTTDKGRTKFTLKGEEDIRRLSTRTLLITDSHGLRFYLKDMQTLDKNSRKILDRFL</sequence>
<dbReference type="AlphaFoldDB" id="A0A2T0XKB1"/>
<dbReference type="InterPro" id="IPR015005">
    <property type="entry name" value="DUF1854"/>
</dbReference>
<keyword evidence="3" id="KW-1185">Reference proteome</keyword>
<accession>A0A2T0XKB1</accession>
<protein>
    <submittedName>
        <fullName evidence="2">Uncharacterized protein DUF1854</fullName>
    </submittedName>
</protein>
<feature type="domain" description="DUF1854" evidence="1">
    <location>
        <begin position="24"/>
        <end position="153"/>
    </location>
</feature>
<name>A0A2T0XKB1_9BURK</name>
<comment type="caution">
    <text evidence="2">The sequence shown here is derived from an EMBL/GenBank/DDBJ whole genome shotgun (WGS) entry which is preliminary data.</text>
</comment>
<dbReference type="RefSeq" id="WP_106226677.1">
    <property type="nucleotide sequence ID" value="NZ_PVTV01000011.1"/>
</dbReference>
<evidence type="ECO:0000313" key="2">
    <source>
        <dbReference type="EMBL" id="PRY99373.1"/>
    </source>
</evidence>
<dbReference type="Proteomes" id="UP000238308">
    <property type="component" value="Unassembled WGS sequence"/>
</dbReference>
<reference evidence="2 3" key="1">
    <citation type="submission" date="2018-03" db="EMBL/GenBank/DDBJ databases">
        <title>Genomic Encyclopedia of Type Strains, Phase III (KMG-III): the genomes of soil and plant-associated and newly described type strains.</title>
        <authorList>
            <person name="Whitman W."/>
        </authorList>
    </citation>
    <scope>NUCLEOTIDE SEQUENCE [LARGE SCALE GENOMIC DNA]</scope>
    <source>
        <strain evidence="2 3">MWH-P2sevCIIIb</strain>
    </source>
</reference>
<proteinExistence type="predicted"/>
<dbReference type="OrthoDB" id="212426at2"/>